<evidence type="ECO:0000256" key="5">
    <source>
        <dbReference type="ARBA" id="ARBA00022692"/>
    </source>
</evidence>
<evidence type="ECO:0000313" key="13">
    <source>
        <dbReference type="Proteomes" id="UP000813462"/>
    </source>
</evidence>
<evidence type="ECO:0000313" key="12">
    <source>
        <dbReference type="EMBL" id="KAH7542850.1"/>
    </source>
</evidence>
<keyword evidence="5 11" id="KW-0812">Transmembrane</keyword>
<dbReference type="EMBL" id="JAEACU010000002">
    <property type="protein sequence ID" value="KAH7542850.1"/>
    <property type="molecule type" value="Genomic_DNA"/>
</dbReference>
<dbReference type="GO" id="GO:0005743">
    <property type="term" value="C:mitochondrial inner membrane"/>
    <property type="evidence" value="ECO:0007669"/>
    <property type="project" value="UniProtKB-SubCell"/>
</dbReference>
<keyword evidence="4" id="KW-0679">Respiratory chain</keyword>
<dbReference type="GO" id="GO:0006122">
    <property type="term" value="P:mitochondrial electron transport, ubiquinol to cytochrome c"/>
    <property type="evidence" value="ECO:0007669"/>
    <property type="project" value="InterPro"/>
</dbReference>
<gene>
    <name evidence="12" type="ORF">FEM48_Zijuj02G0118800</name>
</gene>
<evidence type="ECO:0000256" key="10">
    <source>
        <dbReference type="ARBA" id="ARBA00023136"/>
    </source>
</evidence>
<comment type="similarity">
    <text evidence="2">Belongs to the UQCRQ/QCR8 family.</text>
</comment>
<comment type="caution">
    <text evidence="12">The sequence shown here is derived from an EMBL/GenBank/DDBJ whole genome shotgun (WGS) entry which is preliminary data.</text>
</comment>
<dbReference type="InterPro" id="IPR036642">
    <property type="entry name" value="Cyt_bc1_su8_sf"/>
</dbReference>
<dbReference type="GO" id="GO:0045275">
    <property type="term" value="C:respiratory chain complex III"/>
    <property type="evidence" value="ECO:0007669"/>
    <property type="project" value="InterPro"/>
</dbReference>
<evidence type="ECO:0000256" key="4">
    <source>
        <dbReference type="ARBA" id="ARBA00022660"/>
    </source>
</evidence>
<evidence type="ECO:0000256" key="6">
    <source>
        <dbReference type="ARBA" id="ARBA00022792"/>
    </source>
</evidence>
<evidence type="ECO:0000256" key="8">
    <source>
        <dbReference type="ARBA" id="ARBA00022989"/>
    </source>
</evidence>
<dbReference type="InterPro" id="IPR020101">
    <property type="entry name" value="Cyt_b-c1_8-plants"/>
</dbReference>
<sequence length="128" mass="15039">MKYGSGNLRSVRRSIRVVLYKRGPSESETERTVGVLKRSEEYETSIIASQKKKKKKMGKQPVRMKAVVYALSPFQQKIMPGLWNDLPSKIHHKVFDNWISTFLFLGPLLGTYTYVRRYQEKEKLAHRY</sequence>
<keyword evidence="9" id="KW-0496">Mitochondrion</keyword>
<proteinExistence type="inferred from homology"/>
<keyword evidence="6" id="KW-0999">Mitochondrion inner membrane</keyword>
<feature type="transmembrane region" description="Helical" evidence="11">
    <location>
        <begin position="98"/>
        <end position="115"/>
    </location>
</feature>
<name>A0A978VVK5_ZIZJJ</name>
<evidence type="ECO:0000256" key="1">
    <source>
        <dbReference type="ARBA" id="ARBA00004434"/>
    </source>
</evidence>
<accession>A0A978VVK5</accession>
<dbReference type="Proteomes" id="UP000813462">
    <property type="component" value="Unassembled WGS sequence"/>
</dbReference>
<reference evidence="12" key="1">
    <citation type="journal article" date="2021" name="Front. Plant Sci.">
        <title>Chromosome-Scale Genome Assembly for Chinese Sour Jujube and Insights Into Its Genome Evolution and Domestication Signature.</title>
        <authorList>
            <person name="Shen L.-Y."/>
            <person name="Luo H."/>
            <person name="Wang X.-L."/>
            <person name="Wang X.-M."/>
            <person name="Qiu X.-J."/>
            <person name="Liu H."/>
            <person name="Zhou S.-S."/>
            <person name="Jia K.-H."/>
            <person name="Nie S."/>
            <person name="Bao Y.-T."/>
            <person name="Zhang R.-G."/>
            <person name="Yun Q.-Z."/>
            <person name="Chai Y.-H."/>
            <person name="Lu J.-Y."/>
            <person name="Li Y."/>
            <person name="Zhao S.-W."/>
            <person name="Mao J.-F."/>
            <person name="Jia S.-G."/>
            <person name="Mao Y.-M."/>
        </authorList>
    </citation>
    <scope>NUCLEOTIDE SEQUENCE</scope>
    <source>
        <strain evidence="12">AT0</strain>
        <tissue evidence="12">Leaf</tissue>
    </source>
</reference>
<evidence type="ECO:0000256" key="9">
    <source>
        <dbReference type="ARBA" id="ARBA00023128"/>
    </source>
</evidence>
<protein>
    <recommendedName>
        <fullName evidence="14">Cytochrome b-c1 complex subunit 8</fullName>
    </recommendedName>
</protein>
<evidence type="ECO:0008006" key="14">
    <source>
        <dbReference type="Google" id="ProtNLM"/>
    </source>
</evidence>
<evidence type="ECO:0000256" key="11">
    <source>
        <dbReference type="SAM" id="Phobius"/>
    </source>
</evidence>
<dbReference type="PANTHER" id="PTHR34559">
    <property type="entry name" value="CYTOCHROME B-C1 COMPLEX SUBUNIT 8"/>
    <property type="match status" value="1"/>
</dbReference>
<keyword evidence="10 11" id="KW-0472">Membrane</keyword>
<evidence type="ECO:0000256" key="2">
    <source>
        <dbReference type="ARBA" id="ARBA00007668"/>
    </source>
</evidence>
<keyword evidence="8 11" id="KW-1133">Transmembrane helix</keyword>
<dbReference type="Pfam" id="PF10890">
    <property type="entry name" value="Cyt_b-c1_8"/>
    <property type="match status" value="1"/>
</dbReference>
<evidence type="ECO:0000256" key="3">
    <source>
        <dbReference type="ARBA" id="ARBA00022448"/>
    </source>
</evidence>
<evidence type="ECO:0000256" key="7">
    <source>
        <dbReference type="ARBA" id="ARBA00022982"/>
    </source>
</evidence>
<keyword evidence="7" id="KW-0249">Electron transport</keyword>
<comment type="subcellular location">
    <subcellularLocation>
        <location evidence="1">Mitochondrion inner membrane</location>
        <topology evidence="1">Single-pass membrane protein</topology>
    </subcellularLocation>
</comment>
<dbReference type="Gene3D" id="1.20.5.210">
    <property type="entry name" value="Cytochrome b-c1 complex subunit 8"/>
    <property type="match status" value="1"/>
</dbReference>
<organism evidence="12 13">
    <name type="scientific">Ziziphus jujuba var. spinosa</name>
    <dbReference type="NCBI Taxonomy" id="714518"/>
    <lineage>
        <taxon>Eukaryota</taxon>
        <taxon>Viridiplantae</taxon>
        <taxon>Streptophyta</taxon>
        <taxon>Embryophyta</taxon>
        <taxon>Tracheophyta</taxon>
        <taxon>Spermatophyta</taxon>
        <taxon>Magnoliopsida</taxon>
        <taxon>eudicotyledons</taxon>
        <taxon>Gunneridae</taxon>
        <taxon>Pentapetalae</taxon>
        <taxon>rosids</taxon>
        <taxon>fabids</taxon>
        <taxon>Rosales</taxon>
        <taxon>Rhamnaceae</taxon>
        <taxon>Paliureae</taxon>
        <taxon>Ziziphus</taxon>
    </lineage>
</organism>
<keyword evidence="3" id="KW-0813">Transport</keyword>
<feature type="transmembrane region" description="Helical" evidence="11">
    <location>
        <begin position="62"/>
        <end position="78"/>
    </location>
</feature>
<dbReference type="AlphaFoldDB" id="A0A978VVK5"/>
<dbReference type="PANTHER" id="PTHR34559:SF6">
    <property type="entry name" value="CYTOCHROME B-C1 COMPLEX SUBUNIT 8-1, MITOCHONDRIAL"/>
    <property type="match status" value="1"/>
</dbReference>
<dbReference type="SUPFAM" id="SSF81508">
    <property type="entry name" value="Ubiquinone-binding protein QP-C of cytochrome bc1 complex (Ubiquinol-cytochrome c reductase)"/>
    <property type="match status" value="1"/>
</dbReference>